<evidence type="ECO:0000256" key="2">
    <source>
        <dbReference type="ARBA" id="ARBA00022448"/>
    </source>
</evidence>
<feature type="transmembrane region" description="Helical" evidence="7">
    <location>
        <begin position="225"/>
        <end position="246"/>
    </location>
</feature>
<keyword evidence="6 7" id="KW-0472">Membrane</keyword>
<evidence type="ECO:0000256" key="7">
    <source>
        <dbReference type="SAM" id="Phobius"/>
    </source>
</evidence>
<keyword evidence="5 7" id="KW-1133">Transmembrane helix</keyword>
<keyword evidence="2" id="KW-0813">Transport</keyword>
<evidence type="ECO:0000313" key="9">
    <source>
        <dbReference type="Proteomes" id="UP000215137"/>
    </source>
</evidence>
<evidence type="ECO:0000256" key="5">
    <source>
        <dbReference type="ARBA" id="ARBA00022989"/>
    </source>
</evidence>
<organism evidence="8 9">
    <name type="scientific">Cytobacillus kochii</name>
    <dbReference type="NCBI Taxonomy" id="859143"/>
    <lineage>
        <taxon>Bacteria</taxon>
        <taxon>Bacillati</taxon>
        <taxon>Bacillota</taxon>
        <taxon>Bacilli</taxon>
        <taxon>Bacillales</taxon>
        <taxon>Bacillaceae</taxon>
        <taxon>Cytobacillus</taxon>
    </lineage>
</organism>
<sequence>MPSSAAIKKNLVLFLLAKVVIVFGSSIYSFAIGLYVLAVTGSAVNFSITLLLTILPRIILAPLAGTLSDRWNRKRIIITTNFACALWIAVICGLFIFVTQDIWLLYLATCVLSIINTFYSSAVMSSIYNMVGPDFLQKAMSLNQAVASFSVILGPILGGILFGLLPLSSFMLINICGFFLSGIASLFINYYLFVEKTEKQQAGTIQTELRAGLSYVKKQTLLRQLIFMSVWVNFWFAVFPVALPYLVLTIRQMPTYQFGLIEGSFAVGMLVMSTILSLKAEMKNKSFSIGIGMVCLGILLMLIGMPQLIEISNQVVFVYLIGIVLLLAAAIMIINIPVMVLIQKSTKDEYRGRVMAILETGASAATPLGYILFGLFLEWWPIWVIMLVSGGSIICMILYHTRNKQFFNLLKQTDQTKVVSTEA</sequence>
<proteinExistence type="predicted"/>
<protein>
    <submittedName>
        <fullName evidence="8">MFS transporter</fullName>
    </submittedName>
</protein>
<dbReference type="PANTHER" id="PTHR43266">
    <property type="entry name" value="MACROLIDE-EFFLUX PROTEIN"/>
    <property type="match status" value="1"/>
</dbReference>
<evidence type="ECO:0000256" key="1">
    <source>
        <dbReference type="ARBA" id="ARBA00004651"/>
    </source>
</evidence>
<dbReference type="KEGG" id="bko:CKF48_10935"/>
<evidence type="ECO:0000256" key="6">
    <source>
        <dbReference type="ARBA" id="ARBA00023136"/>
    </source>
</evidence>
<keyword evidence="9" id="KW-1185">Reference proteome</keyword>
<dbReference type="GO" id="GO:0005886">
    <property type="term" value="C:plasma membrane"/>
    <property type="evidence" value="ECO:0007669"/>
    <property type="project" value="UniProtKB-SubCell"/>
</dbReference>
<feature type="transmembrane region" description="Helical" evidence="7">
    <location>
        <begin position="258"/>
        <end position="278"/>
    </location>
</feature>
<feature type="transmembrane region" description="Helical" evidence="7">
    <location>
        <begin position="315"/>
        <end position="342"/>
    </location>
</feature>
<dbReference type="EMBL" id="CP022983">
    <property type="protein sequence ID" value="ASV67778.1"/>
    <property type="molecule type" value="Genomic_DNA"/>
</dbReference>
<dbReference type="Gene3D" id="1.20.1250.20">
    <property type="entry name" value="MFS general substrate transporter like domains"/>
    <property type="match status" value="1"/>
</dbReference>
<evidence type="ECO:0000256" key="3">
    <source>
        <dbReference type="ARBA" id="ARBA00022475"/>
    </source>
</evidence>
<evidence type="ECO:0000256" key="4">
    <source>
        <dbReference type="ARBA" id="ARBA00022692"/>
    </source>
</evidence>
<feature type="transmembrane region" description="Helical" evidence="7">
    <location>
        <begin position="12"/>
        <end position="37"/>
    </location>
</feature>
<keyword evidence="3" id="KW-1003">Cell membrane</keyword>
<name>A0A248THU6_9BACI</name>
<dbReference type="PANTHER" id="PTHR43266:SF9">
    <property type="entry name" value="PERMEASE, MAJOR FACILITATOR SUPERFAMILY-RELATED"/>
    <property type="match status" value="1"/>
</dbReference>
<dbReference type="InterPro" id="IPR036259">
    <property type="entry name" value="MFS_trans_sf"/>
</dbReference>
<comment type="subcellular location">
    <subcellularLocation>
        <location evidence="1">Cell membrane</location>
        <topology evidence="1">Multi-pass membrane protein</topology>
    </subcellularLocation>
</comment>
<feature type="transmembrane region" description="Helical" evidence="7">
    <location>
        <begin position="354"/>
        <end position="373"/>
    </location>
</feature>
<feature type="transmembrane region" description="Helical" evidence="7">
    <location>
        <begin position="43"/>
        <end position="64"/>
    </location>
</feature>
<dbReference type="Proteomes" id="UP000215137">
    <property type="component" value="Chromosome"/>
</dbReference>
<dbReference type="Pfam" id="PF07690">
    <property type="entry name" value="MFS_1"/>
    <property type="match status" value="1"/>
</dbReference>
<dbReference type="InterPro" id="IPR011701">
    <property type="entry name" value="MFS"/>
</dbReference>
<feature type="transmembrane region" description="Helical" evidence="7">
    <location>
        <begin position="171"/>
        <end position="193"/>
    </location>
</feature>
<gene>
    <name evidence="8" type="ORF">CKF48_10935</name>
</gene>
<dbReference type="SUPFAM" id="SSF103473">
    <property type="entry name" value="MFS general substrate transporter"/>
    <property type="match status" value="1"/>
</dbReference>
<dbReference type="GO" id="GO:0022857">
    <property type="term" value="F:transmembrane transporter activity"/>
    <property type="evidence" value="ECO:0007669"/>
    <property type="project" value="InterPro"/>
</dbReference>
<feature type="transmembrane region" description="Helical" evidence="7">
    <location>
        <begin position="145"/>
        <end position="165"/>
    </location>
</feature>
<feature type="transmembrane region" description="Helical" evidence="7">
    <location>
        <begin position="103"/>
        <end position="124"/>
    </location>
</feature>
<keyword evidence="4 7" id="KW-0812">Transmembrane</keyword>
<feature type="transmembrane region" description="Helical" evidence="7">
    <location>
        <begin position="290"/>
        <end position="309"/>
    </location>
</feature>
<dbReference type="RefSeq" id="WP_095371347.1">
    <property type="nucleotide sequence ID" value="NZ_CP022983.1"/>
</dbReference>
<dbReference type="OrthoDB" id="9775268at2"/>
<feature type="transmembrane region" description="Helical" evidence="7">
    <location>
        <begin position="379"/>
        <end position="399"/>
    </location>
</feature>
<dbReference type="CDD" id="cd06173">
    <property type="entry name" value="MFS_MefA_like"/>
    <property type="match status" value="1"/>
</dbReference>
<reference evidence="8 9" key="1">
    <citation type="submission" date="2017-08" db="EMBL/GenBank/DDBJ databases">
        <title>Complete Genome Sequence of Bacillus kochii Oregon-R-modENCODE STRAIN BDGP4, isolated from Drosophila melanogaster gut.</title>
        <authorList>
            <person name="Wan K.H."/>
            <person name="Yu C."/>
            <person name="Park S."/>
            <person name="Hammonds A.S."/>
            <person name="Booth B.W."/>
            <person name="Celniker S.E."/>
        </authorList>
    </citation>
    <scope>NUCLEOTIDE SEQUENCE [LARGE SCALE GENOMIC DNA]</scope>
    <source>
        <strain evidence="8 9">BDGP4</strain>
    </source>
</reference>
<dbReference type="AlphaFoldDB" id="A0A248THU6"/>
<accession>A0A248THU6</accession>
<evidence type="ECO:0000313" key="8">
    <source>
        <dbReference type="EMBL" id="ASV67778.1"/>
    </source>
</evidence>
<feature type="transmembrane region" description="Helical" evidence="7">
    <location>
        <begin position="76"/>
        <end position="97"/>
    </location>
</feature>